<dbReference type="PROSITE" id="PS51873">
    <property type="entry name" value="TRIAD"/>
    <property type="match status" value="1"/>
</dbReference>
<organism evidence="10 11">
    <name type="scientific">Aspergillus pseudoustus</name>
    <dbReference type="NCBI Taxonomy" id="1810923"/>
    <lineage>
        <taxon>Eukaryota</taxon>
        <taxon>Fungi</taxon>
        <taxon>Dikarya</taxon>
        <taxon>Ascomycota</taxon>
        <taxon>Pezizomycotina</taxon>
        <taxon>Eurotiomycetes</taxon>
        <taxon>Eurotiomycetidae</taxon>
        <taxon>Eurotiales</taxon>
        <taxon>Aspergillaceae</taxon>
        <taxon>Aspergillus</taxon>
        <taxon>Aspergillus subgen. Nidulantes</taxon>
    </lineage>
</organism>
<evidence type="ECO:0000256" key="5">
    <source>
        <dbReference type="ARBA" id="ARBA00022737"/>
    </source>
</evidence>
<reference evidence="10 11" key="1">
    <citation type="submission" date="2024-07" db="EMBL/GenBank/DDBJ databases">
        <title>Section-level genome sequencing and comparative genomics of Aspergillus sections Usti and Cavernicolus.</title>
        <authorList>
            <consortium name="Lawrence Berkeley National Laboratory"/>
            <person name="Nybo J.L."/>
            <person name="Vesth T.C."/>
            <person name="Theobald S."/>
            <person name="Frisvad J.C."/>
            <person name="Larsen T.O."/>
            <person name="Kjaerboelling I."/>
            <person name="Rothschild-Mancinelli K."/>
            <person name="Lyhne E.K."/>
            <person name="Kogle M.E."/>
            <person name="Barry K."/>
            <person name="Clum A."/>
            <person name="Na H."/>
            <person name="Ledsgaard L."/>
            <person name="Lin J."/>
            <person name="Lipzen A."/>
            <person name="Kuo A."/>
            <person name="Riley R."/>
            <person name="Mondo S."/>
            <person name="Labutti K."/>
            <person name="Haridas S."/>
            <person name="Pangalinan J."/>
            <person name="Salamov A.A."/>
            <person name="Simmons B.A."/>
            <person name="Magnuson J.K."/>
            <person name="Chen J."/>
            <person name="Drula E."/>
            <person name="Henrissat B."/>
            <person name="Wiebenga A."/>
            <person name="Lubbers R.J."/>
            <person name="Gomes A.C."/>
            <person name="Makela M.R."/>
            <person name="Stajich J."/>
            <person name="Grigoriev I.V."/>
            <person name="Mortensen U.H."/>
            <person name="De Vries R.P."/>
            <person name="Baker S.E."/>
            <person name="Andersen M.R."/>
        </authorList>
    </citation>
    <scope>NUCLEOTIDE SEQUENCE [LARGE SCALE GENOMIC DNA]</scope>
    <source>
        <strain evidence="10 11">CBS 123904</strain>
    </source>
</reference>
<dbReference type="EC" id="2.3.2.31" evidence="2"/>
<dbReference type="InterPro" id="IPR002867">
    <property type="entry name" value="IBR_dom"/>
</dbReference>
<evidence type="ECO:0000256" key="6">
    <source>
        <dbReference type="ARBA" id="ARBA00022771"/>
    </source>
</evidence>
<dbReference type="Pfam" id="PF01485">
    <property type="entry name" value="IBR"/>
    <property type="match status" value="2"/>
</dbReference>
<proteinExistence type="predicted"/>
<keyword evidence="11" id="KW-1185">Reference proteome</keyword>
<comment type="catalytic activity">
    <reaction evidence="1">
        <text>[E2 ubiquitin-conjugating enzyme]-S-ubiquitinyl-L-cysteine + [acceptor protein]-L-lysine = [E2 ubiquitin-conjugating enzyme]-L-cysteine + [acceptor protein]-N(6)-ubiquitinyl-L-lysine.</text>
        <dbReference type="EC" id="2.3.2.31"/>
    </reaction>
</comment>
<keyword evidence="7" id="KW-0833">Ubl conjugation pathway</keyword>
<evidence type="ECO:0000313" key="10">
    <source>
        <dbReference type="EMBL" id="KAL2838621.1"/>
    </source>
</evidence>
<keyword evidence="3" id="KW-0808">Transferase</keyword>
<evidence type="ECO:0000256" key="4">
    <source>
        <dbReference type="ARBA" id="ARBA00022723"/>
    </source>
</evidence>
<accession>A0ABR4JEZ7</accession>
<dbReference type="InterPro" id="IPR044066">
    <property type="entry name" value="TRIAD_supradom"/>
</dbReference>
<keyword evidence="4" id="KW-0479">Metal-binding</keyword>
<evidence type="ECO:0000259" key="9">
    <source>
        <dbReference type="PROSITE" id="PS51873"/>
    </source>
</evidence>
<dbReference type="PANTHER" id="PTHR11685">
    <property type="entry name" value="RBR FAMILY RING FINGER AND IBR DOMAIN-CONTAINING"/>
    <property type="match status" value="1"/>
</dbReference>
<evidence type="ECO:0000256" key="2">
    <source>
        <dbReference type="ARBA" id="ARBA00012251"/>
    </source>
</evidence>
<dbReference type="InterPro" id="IPR031127">
    <property type="entry name" value="E3_UB_ligase_RBR"/>
</dbReference>
<keyword evidence="8" id="KW-0862">Zinc</keyword>
<feature type="domain" description="RING-type" evidence="9">
    <location>
        <begin position="112"/>
        <end position="303"/>
    </location>
</feature>
<dbReference type="Gene3D" id="1.20.120.1750">
    <property type="match status" value="1"/>
</dbReference>
<dbReference type="SUPFAM" id="SSF57850">
    <property type="entry name" value="RING/U-box"/>
    <property type="match status" value="1"/>
</dbReference>
<dbReference type="CDD" id="cd22584">
    <property type="entry name" value="Rcat_RBR_unk"/>
    <property type="match status" value="1"/>
</dbReference>
<dbReference type="Proteomes" id="UP001610446">
    <property type="component" value="Unassembled WGS sequence"/>
</dbReference>
<evidence type="ECO:0000256" key="3">
    <source>
        <dbReference type="ARBA" id="ARBA00022679"/>
    </source>
</evidence>
<dbReference type="CDD" id="cd20335">
    <property type="entry name" value="BRcat_RBR"/>
    <property type="match status" value="1"/>
</dbReference>
<name>A0ABR4JEZ7_9EURO</name>
<evidence type="ECO:0000313" key="11">
    <source>
        <dbReference type="Proteomes" id="UP001610446"/>
    </source>
</evidence>
<protein>
    <recommendedName>
        <fullName evidence="2">RBR-type E3 ubiquitin transferase</fullName>
        <ecNumber evidence="2">2.3.2.31</ecNumber>
    </recommendedName>
</protein>
<keyword evidence="5" id="KW-0677">Repeat</keyword>
<evidence type="ECO:0000256" key="1">
    <source>
        <dbReference type="ARBA" id="ARBA00001798"/>
    </source>
</evidence>
<evidence type="ECO:0000256" key="7">
    <source>
        <dbReference type="ARBA" id="ARBA00022786"/>
    </source>
</evidence>
<dbReference type="SMART" id="SM00647">
    <property type="entry name" value="IBR"/>
    <property type="match status" value="2"/>
</dbReference>
<dbReference type="EMBL" id="JBFXLU010000143">
    <property type="protein sequence ID" value="KAL2838621.1"/>
    <property type="molecule type" value="Genomic_DNA"/>
</dbReference>
<keyword evidence="6" id="KW-0863">Zinc-finger</keyword>
<sequence>MRAARTSIDQATADLVLKLQLEDAGIHLEARNDTSTDPTDEELAFQLQQEALQTISQCLDDKRMALSIAAAMQTDGPIIANGIHGRGQGRLGTADHDSTALDDFITEIRATLPTNPFVDASFCQPDGPQLVRMSPCVACQTELFQISLTNESLFPPRCCRRPIDLDLARIFITPELVEQYIKKKVEFETPNRTYCHAKQCSTFTPAAAIKSNIATCLECRFTTCTACKERAHTGDCPTDTELQQLLAAAKANGWQRCFNCWLIVELTHGCNHMTCRCGTQFCYNCGRRWGTCSCAEWNDHRLLERAYGIIDRGGGAQVTAAGPDAATVERTMEDLRRNHECTHARYWRRIDGSHRCEECSYRLPNFILECPDCQLRACVRCNNNRL</sequence>
<comment type="caution">
    <text evidence="10">The sequence shown here is derived from an EMBL/GenBank/DDBJ whole genome shotgun (WGS) entry which is preliminary data.</text>
</comment>
<gene>
    <name evidence="10" type="ORF">BJY01DRAFT_257966</name>
</gene>
<evidence type="ECO:0000256" key="8">
    <source>
        <dbReference type="ARBA" id="ARBA00022833"/>
    </source>
</evidence>